<evidence type="ECO:0000313" key="7">
    <source>
        <dbReference type="EMBL" id="GAA96841.1"/>
    </source>
</evidence>
<comment type="similarity">
    <text evidence="1">Belongs to the carotenoid oxygenase family.</text>
</comment>
<dbReference type="eggNOG" id="KOG1285">
    <property type="taxonomic scope" value="Eukaryota"/>
</dbReference>
<evidence type="ECO:0000256" key="4">
    <source>
        <dbReference type="ARBA" id="ARBA00023004"/>
    </source>
</evidence>
<name>G7E204_MIXOS</name>
<reference evidence="7 8" key="2">
    <citation type="journal article" date="2012" name="Open Biol.">
        <title>Characteristics of nucleosomes and linker DNA regions on the genome of the basidiomycete Mixia osmundae revealed by mono- and dinucleosome mapping.</title>
        <authorList>
            <person name="Nishida H."/>
            <person name="Kondo S."/>
            <person name="Matsumoto T."/>
            <person name="Suzuki Y."/>
            <person name="Yoshikawa H."/>
            <person name="Taylor T.D."/>
            <person name="Sugiyama J."/>
        </authorList>
    </citation>
    <scope>NUCLEOTIDE SEQUENCE [LARGE SCALE GENOMIC DNA]</scope>
    <source>
        <strain evidence="8">CBS 9802 / IAM 14324 / JCM 22182 / KY 12970</strain>
    </source>
</reference>
<keyword evidence="3" id="KW-0560">Oxidoreductase</keyword>
<evidence type="ECO:0000256" key="1">
    <source>
        <dbReference type="ARBA" id="ARBA00006787"/>
    </source>
</evidence>
<evidence type="ECO:0000256" key="6">
    <source>
        <dbReference type="SAM" id="MobiDB-lite"/>
    </source>
</evidence>
<feature type="binding site" evidence="5">
    <location>
        <position position="293"/>
    </location>
    <ligand>
        <name>Fe cation</name>
        <dbReference type="ChEBI" id="CHEBI:24875"/>
        <note>catalytic</note>
    </ligand>
</feature>
<feature type="binding site" evidence="5">
    <location>
        <position position="243"/>
    </location>
    <ligand>
        <name>Fe cation</name>
        <dbReference type="ChEBI" id="CHEBI:24875"/>
        <note>catalytic</note>
    </ligand>
</feature>
<sequence>MGARDWRSLRKGKAREDEKRSSHPYLIGNFRPVEKEHHLTPCTVVEGSIPRELWGGQYIRNGGNPAFPPKEKTAYHWFDGDGMLHGVHFRISTTADGVHSVEPHYTNRYIQTDVFLASKTRGSTILPSISSLLISPSDSLGTKAALVPMLIRTVAIAYLSSLTRLSVTNTAVYFHNRRLLATCESGPPMRIALPELTTVGWYVHPDENGEGGLGRGELTVGAKEWIGAGRFAGAMLEEWQTGHPKLDPISGEFLTYGYNIFARPYVTYSVIGPHSEHRIFKQPVEIPTAKMMHDWGVSRKHTIIMDLPLTMSPFNIAKGLKPMVYFNRKLKSRFGIMPRYFSGQQSDIRWYETDPCLIFHTANAFDETDEAGAVNAVSLLACRFATAKLVHAAGGRPAPAQEEAIAAALPDGDIVRLTYYRFDLSTSKNTITHEFALSNIPYEFPVANPAAVMRETQYLYGCTMRRGRFDEAMRAAKIDSFVKFDSRALVAKGKAQGFTRSGIVDTRSVMDVIEQQSTYGPDHVPTDPVRIYALPAHHYAQEPAFVARQDASAEDDGYLLFYVYDERQLDSLGSASDDTKGELWIIDSMKIGRSATHEDALVARISVPQRVPYGLHCNFISQAQIASQRREEWQAPKPVLTAAQIRAARTTEAIDVLLGEQDIGQRRDSLARLELAWLLYLSIAGWLVLRSAPPHSSHVLLVAMIRSARDVCMTLLAARLFFIFQPRFAVLRHIFSAKHRTPASP</sequence>
<evidence type="ECO:0000256" key="3">
    <source>
        <dbReference type="ARBA" id="ARBA00023002"/>
    </source>
</evidence>
<evidence type="ECO:0000313" key="8">
    <source>
        <dbReference type="Proteomes" id="UP000009131"/>
    </source>
</evidence>
<feature type="binding site" evidence="5">
    <location>
        <position position="360"/>
    </location>
    <ligand>
        <name>Fe cation</name>
        <dbReference type="ChEBI" id="CHEBI:24875"/>
        <note>catalytic</note>
    </ligand>
</feature>
<dbReference type="GO" id="GO:0016121">
    <property type="term" value="P:carotene catabolic process"/>
    <property type="evidence" value="ECO:0007669"/>
    <property type="project" value="TreeGrafter"/>
</dbReference>
<dbReference type="Pfam" id="PF03055">
    <property type="entry name" value="RPE65"/>
    <property type="match status" value="1"/>
</dbReference>
<organism evidence="7 8">
    <name type="scientific">Mixia osmundae (strain CBS 9802 / IAM 14324 / JCM 22182 / KY 12970)</name>
    <dbReference type="NCBI Taxonomy" id="764103"/>
    <lineage>
        <taxon>Eukaryota</taxon>
        <taxon>Fungi</taxon>
        <taxon>Dikarya</taxon>
        <taxon>Basidiomycota</taxon>
        <taxon>Pucciniomycotina</taxon>
        <taxon>Mixiomycetes</taxon>
        <taxon>Mixiales</taxon>
        <taxon>Mixiaceae</taxon>
        <taxon>Mixia</taxon>
    </lineage>
</organism>
<feature type="binding site" evidence="5">
    <location>
        <position position="616"/>
    </location>
    <ligand>
        <name>Fe cation</name>
        <dbReference type="ChEBI" id="CHEBI:24875"/>
        <note>catalytic</note>
    </ligand>
</feature>
<dbReference type="AlphaFoldDB" id="G7E204"/>
<protein>
    <recommendedName>
        <fullName evidence="9">Carotenoid oxygenase</fullName>
    </recommendedName>
</protein>
<accession>G7E204</accession>
<feature type="region of interest" description="Disordered" evidence="6">
    <location>
        <begin position="1"/>
        <end position="21"/>
    </location>
</feature>
<evidence type="ECO:0000256" key="5">
    <source>
        <dbReference type="PIRSR" id="PIRSR604294-1"/>
    </source>
</evidence>
<dbReference type="GO" id="GO:0010436">
    <property type="term" value="F:carotenoid dioxygenase activity"/>
    <property type="evidence" value="ECO:0007669"/>
    <property type="project" value="TreeGrafter"/>
</dbReference>
<dbReference type="PANTHER" id="PTHR10543:SF89">
    <property type="entry name" value="CAROTENOID 9,10(9',10')-CLEAVAGE DIOXYGENASE 1"/>
    <property type="match status" value="1"/>
</dbReference>
<keyword evidence="4 5" id="KW-0408">Iron</keyword>
<dbReference type="RefSeq" id="XP_014567302.1">
    <property type="nucleotide sequence ID" value="XM_014711816.1"/>
</dbReference>
<dbReference type="HOGENOM" id="CLU_016472_4_0_1"/>
<gene>
    <name evidence="7" type="primary">Mo03514</name>
    <name evidence="7" type="ORF">E5Q_03514</name>
</gene>
<keyword evidence="2 5" id="KW-0479">Metal-binding</keyword>
<dbReference type="OMA" id="TVGWYNG"/>
<reference evidence="7 8" key="1">
    <citation type="journal article" date="2011" name="J. Gen. Appl. Microbiol.">
        <title>Draft genome sequencing of the enigmatic basidiomycete Mixia osmundae.</title>
        <authorList>
            <person name="Nishida H."/>
            <person name="Nagatsuka Y."/>
            <person name="Sugiyama J."/>
        </authorList>
    </citation>
    <scope>NUCLEOTIDE SEQUENCE [LARGE SCALE GENOMIC DNA]</scope>
    <source>
        <strain evidence="8">CBS 9802 / IAM 14324 / JCM 22182 / KY 12970</strain>
    </source>
</reference>
<dbReference type="OrthoDB" id="1069523at2759"/>
<keyword evidence="8" id="KW-1185">Reference proteome</keyword>
<comment type="caution">
    <text evidence="7">The sequence shown here is derived from an EMBL/GenBank/DDBJ whole genome shotgun (WGS) entry which is preliminary data.</text>
</comment>
<dbReference type="Proteomes" id="UP000009131">
    <property type="component" value="Unassembled WGS sequence"/>
</dbReference>
<evidence type="ECO:0008006" key="9">
    <source>
        <dbReference type="Google" id="ProtNLM"/>
    </source>
</evidence>
<dbReference type="STRING" id="764103.G7E204"/>
<dbReference type="InterPro" id="IPR004294">
    <property type="entry name" value="Carotenoid_Oase"/>
</dbReference>
<evidence type="ECO:0000256" key="2">
    <source>
        <dbReference type="ARBA" id="ARBA00022723"/>
    </source>
</evidence>
<dbReference type="GO" id="GO:0046872">
    <property type="term" value="F:metal ion binding"/>
    <property type="evidence" value="ECO:0007669"/>
    <property type="project" value="UniProtKB-KW"/>
</dbReference>
<comment type="cofactor">
    <cofactor evidence="5">
        <name>Fe(2+)</name>
        <dbReference type="ChEBI" id="CHEBI:29033"/>
    </cofactor>
    <text evidence="5">Binds 1 Fe(2+) ion per subunit.</text>
</comment>
<dbReference type="PANTHER" id="PTHR10543">
    <property type="entry name" value="BETA-CAROTENE DIOXYGENASE"/>
    <property type="match status" value="1"/>
</dbReference>
<proteinExistence type="inferred from homology"/>
<dbReference type="InParanoid" id="G7E204"/>
<dbReference type="EMBL" id="BABT02000108">
    <property type="protein sequence ID" value="GAA96841.1"/>
    <property type="molecule type" value="Genomic_DNA"/>
</dbReference>